<keyword evidence="2" id="KW-1185">Reference proteome</keyword>
<proteinExistence type="predicted"/>
<gene>
    <name evidence="1" type="ORF">FA95DRAFT_478131</name>
</gene>
<accession>A0ACB8SBL1</accession>
<reference evidence="1" key="2">
    <citation type="journal article" date="2022" name="New Phytol.">
        <title>Evolutionary transition to the ectomycorrhizal habit in the genomes of a hyperdiverse lineage of mushroom-forming fungi.</title>
        <authorList>
            <person name="Looney B."/>
            <person name="Miyauchi S."/>
            <person name="Morin E."/>
            <person name="Drula E."/>
            <person name="Courty P.E."/>
            <person name="Kohler A."/>
            <person name="Kuo A."/>
            <person name="LaButti K."/>
            <person name="Pangilinan J."/>
            <person name="Lipzen A."/>
            <person name="Riley R."/>
            <person name="Andreopoulos W."/>
            <person name="He G."/>
            <person name="Johnson J."/>
            <person name="Nolan M."/>
            <person name="Tritt A."/>
            <person name="Barry K.W."/>
            <person name="Grigoriev I.V."/>
            <person name="Nagy L.G."/>
            <person name="Hibbett D."/>
            <person name="Henrissat B."/>
            <person name="Matheny P.B."/>
            <person name="Labbe J."/>
            <person name="Martin F.M."/>
        </authorList>
    </citation>
    <scope>NUCLEOTIDE SEQUENCE</scope>
    <source>
        <strain evidence="1">FP105234-sp</strain>
    </source>
</reference>
<evidence type="ECO:0000313" key="1">
    <source>
        <dbReference type="EMBL" id="KAI0053699.1"/>
    </source>
</evidence>
<evidence type="ECO:0000313" key="2">
    <source>
        <dbReference type="Proteomes" id="UP000814033"/>
    </source>
</evidence>
<sequence>MSDHDPPPEQDEHGGDGLPTYDDVADRQGPNSRFGRWRSWIEKRAAERYADMSPEEFNRRRERGWDISDDSQQSMPEFTMDEPTTPTTSKPSLFSINTQWKDLPSPPAEPEESPALDSEQPLVLQSLAPAHLSLSHFGSRFLPHTTSPIRTLLPILGDSMLLVGHDDGLSVINMFPKEWNEFGLRSKGPGEAEAHRIWTGEGVYQMSILEVENVGETTPQGVVLLLVGTETDSQENHRTMRMYNLTSLISLAKWAVSQKGARPLDMRRPARWHPQQSPSRKHKSSGSLAKGLKSLMISDTPAPPEASASYHSMMPSLAVPHDPRNTGPSRKMSTDSWEVIEDLPLRWATDFVPLAPAGSRLVNTSVLSYDVWRDEVSPRGGALLAVATKTGVFLYESPKGERAFRLVKDFYTPLQPRNIMFVQQSLSDAPVLRNPSEPASSLAHVPSLSYGVRLSPATSPSASRARRISFTPQSVMHGPQLSLFVMFDKKAGLIRVSDSAVGEVELYDEAREALSPMGSLNSTHKRRSRASFDGHASAAKGIWTLPAKLDLPSSSGPSDIGQVYLLTRGRQTRIVPCPLPANLQSTPPLQTFNWRSHPTHVSPRFIPSRSADGKPCLQLIAFGEDGLEVQESSLSLASNGKDKGRMEEPVYAYTDAGGVAMGFLLGGGHWHRPFNAPLTRSQSSRSGVSLSSLDTEDLAERLHAHQGLYGWQQRGFDDWRVFWVGGLGDEQSAGG</sequence>
<name>A0ACB8SBL1_9AGAM</name>
<comment type="caution">
    <text evidence="1">The sequence shown here is derived from an EMBL/GenBank/DDBJ whole genome shotgun (WGS) entry which is preliminary data.</text>
</comment>
<protein>
    <submittedName>
        <fullName evidence="1">Uncharacterized protein</fullName>
    </submittedName>
</protein>
<organism evidence="1 2">
    <name type="scientific">Auriscalpium vulgare</name>
    <dbReference type="NCBI Taxonomy" id="40419"/>
    <lineage>
        <taxon>Eukaryota</taxon>
        <taxon>Fungi</taxon>
        <taxon>Dikarya</taxon>
        <taxon>Basidiomycota</taxon>
        <taxon>Agaricomycotina</taxon>
        <taxon>Agaricomycetes</taxon>
        <taxon>Russulales</taxon>
        <taxon>Auriscalpiaceae</taxon>
        <taxon>Auriscalpium</taxon>
    </lineage>
</organism>
<reference evidence="1" key="1">
    <citation type="submission" date="2021-02" db="EMBL/GenBank/DDBJ databases">
        <authorList>
            <consortium name="DOE Joint Genome Institute"/>
            <person name="Ahrendt S."/>
            <person name="Looney B.P."/>
            <person name="Miyauchi S."/>
            <person name="Morin E."/>
            <person name="Drula E."/>
            <person name="Courty P.E."/>
            <person name="Chicoki N."/>
            <person name="Fauchery L."/>
            <person name="Kohler A."/>
            <person name="Kuo A."/>
            <person name="Labutti K."/>
            <person name="Pangilinan J."/>
            <person name="Lipzen A."/>
            <person name="Riley R."/>
            <person name="Andreopoulos W."/>
            <person name="He G."/>
            <person name="Johnson J."/>
            <person name="Barry K.W."/>
            <person name="Grigoriev I.V."/>
            <person name="Nagy L."/>
            <person name="Hibbett D."/>
            <person name="Henrissat B."/>
            <person name="Matheny P.B."/>
            <person name="Labbe J."/>
            <person name="Martin F."/>
        </authorList>
    </citation>
    <scope>NUCLEOTIDE SEQUENCE</scope>
    <source>
        <strain evidence="1">FP105234-sp</strain>
    </source>
</reference>
<dbReference type="Proteomes" id="UP000814033">
    <property type="component" value="Unassembled WGS sequence"/>
</dbReference>
<dbReference type="EMBL" id="MU275839">
    <property type="protein sequence ID" value="KAI0053699.1"/>
    <property type="molecule type" value="Genomic_DNA"/>
</dbReference>